<gene>
    <name evidence="6" type="ORF">PBAH0796_LOCUS16975</name>
</gene>
<dbReference type="GO" id="GO:0006508">
    <property type="term" value="P:proteolysis"/>
    <property type="evidence" value="ECO:0007669"/>
    <property type="project" value="InterPro"/>
</dbReference>
<keyword evidence="2" id="KW-1015">Disulfide bond</keyword>
<evidence type="ECO:0000256" key="2">
    <source>
        <dbReference type="ARBA" id="ARBA00023157"/>
    </source>
</evidence>
<sequence length="699" mass="72174">MAAMPGPEPRLSPRQRHGYSQILEAETASSLLPTPAACSSASSLKGSFRLSGHRGLRIAAGFCMLGAFATLCATVLVLEAARSTGGDGPLPKSIPPASLQPQVKAQNMNLQYLAKESSVVRQGGTTPPLQADPAPVSSSATGNGESLEAMKARPSALHDSAPGTTPPPGNAAAAAGQPPAAGAPAGLPLPAANTGPSIIADGQAAAAGGQQASDRDGATGTASGTSAGALPPPPAPAAPVVRAAPVIPPAASPVPPGTALSSGGARGAVREVEGVAASVARGAASAAHSAANAVLHPLQKMLPRAKTSAAAGVPGAAGQAPPAPPGGAVAMPGAAPGAAAVAPVAGAAALGTVGIADGAANATLGALVTSTLPPAKCGQIDVGVDYPGNDLGPASDSSSPEACCQKCANNGKCVAWTWVRAINVCFLKGRHPRRTLTKITNAETISGMPTQVQRGIPVITRKPGQSLLCWTLMLPWGYEKGMIAMQYHKGVSIFRCDEYVVYSNQSIQVATGVTTSVVDSDLTCEMGGEFKTALNTQIFLQVWKRIFKDDRARFHDWTVKVDADAVFFADRLREVVAQHPEEPRGVYLNNCRMGMHGPLEVFSRNAVAAWRAARGRCISHFQKLCKGNCKWGEDMFIDQCLWKVQQVRRDFESRLLLEDHCAPPPGWWQCRNASVVSFHPFKDPAKYEQCMANSIEAAR</sequence>
<feature type="domain" description="Apple" evidence="5">
    <location>
        <begin position="377"/>
        <end position="451"/>
    </location>
</feature>
<feature type="region of interest" description="Disordered" evidence="3">
    <location>
        <begin position="118"/>
        <end position="236"/>
    </location>
</feature>
<dbReference type="GO" id="GO:0005576">
    <property type="term" value="C:extracellular region"/>
    <property type="evidence" value="ECO:0007669"/>
    <property type="project" value="InterPro"/>
</dbReference>
<dbReference type="InterPro" id="IPR003609">
    <property type="entry name" value="Pan_app"/>
</dbReference>
<keyword evidence="4" id="KW-0812">Transmembrane</keyword>
<evidence type="ECO:0000256" key="1">
    <source>
        <dbReference type="ARBA" id="ARBA00022737"/>
    </source>
</evidence>
<protein>
    <recommendedName>
        <fullName evidence="5">Apple domain-containing protein</fullName>
    </recommendedName>
</protein>
<keyword evidence="4" id="KW-1133">Transmembrane helix</keyword>
<dbReference type="InterPro" id="IPR000177">
    <property type="entry name" value="Apple"/>
</dbReference>
<organism evidence="6">
    <name type="scientific">Pyrodinium bahamense</name>
    <dbReference type="NCBI Taxonomy" id="73915"/>
    <lineage>
        <taxon>Eukaryota</taxon>
        <taxon>Sar</taxon>
        <taxon>Alveolata</taxon>
        <taxon>Dinophyceae</taxon>
        <taxon>Gonyaulacales</taxon>
        <taxon>Pyrocystaceae</taxon>
        <taxon>Pyrodinium</taxon>
    </lineage>
</organism>
<dbReference type="Pfam" id="PF14295">
    <property type="entry name" value="PAN_4"/>
    <property type="match status" value="1"/>
</dbReference>
<dbReference type="EMBL" id="HBEG01027948">
    <property type="protein sequence ID" value="CAD8364646.1"/>
    <property type="molecule type" value="Transcribed_RNA"/>
</dbReference>
<dbReference type="CDD" id="cd01100">
    <property type="entry name" value="APPLE_Factor_XI_like"/>
    <property type="match status" value="1"/>
</dbReference>
<keyword evidence="1" id="KW-0677">Repeat</keyword>
<feature type="compositionally biased region" description="Low complexity" evidence="3">
    <location>
        <begin position="170"/>
        <end position="229"/>
    </location>
</feature>
<reference evidence="6" key="1">
    <citation type="submission" date="2021-01" db="EMBL/GenBank/DDBJ databases">
        <authorList>
            <person name="Corre E."/>
            <person name="Pelletier E."/>
            <person name="Niang G."/>
            <person name="Scheremetjew M."/>
            <person name="Finn R."/>
            <person name="Kale V."/>
            <person name="Holt S."/>
            <person name="Cochrane G."/>
            <person name="Meng A."/>
            <person name="Brown T."/>
            <person name="Cohen L."/>
        </authorList>
    </citation>
    <scope>NUCLEOTIDE SEQUENCE</scope>
    <source>
        <strain evidence="6">Pbaha01</strain>
    </source>
</reference>
<evidence type="ECO:0000259" key="5">
    <source>
        <dbReference type="SMART" id="SM00223"/>
    </source>
</evidence>
<evidence type="ECO:0000256" key="3">
    <source>
        <dbReference type="SAM" id="MobiDB-lite"/>
    </source>
</evidence>
<accession>A0A7S0FJ25</accession>
<dbReference type="AlphaFoldDB" id="A0A7S0FJ25"/>
<dbReference type="SMART" id="SM00223">
    <property type="entry name" value="APPLE"/>
    <property type="match status" value="1"/>
</dbReference>
<feature type="transmembrane region" description="Helical" evidence="4">
    <location>
        <begin position="58"/>
        <end position="78"/>
    </location>
</feature>
<evidence type="ECO:0000256" key="4">
    <source>
        <dbReference type="SAM" id="Phobius"/>
    </source>
</evidence>
<evidence type="ECO:0000313" key="6">
    <source>
        <dbReference type="EMBL" id="CAD8364646.1"/>
    </source>
</evidence>
<proteinExistence type="predicted"/>
<keyword evidence="4" id="KW-0472">Membrane</keyword>
<feature type="compositionally biased region" description="Polar residues" evidence="3">
    <location>
        <begin position="119"/>
        <end position="128"/>
    </location>
</feature>
<dbReference type="Gene3D" id="3.50.4.10">
    <property type="entry name" value="Hepatocyte Growth Factor"/>
    <property type="match status" value="1"/>
</dbReference>
<name>A0A7S0FJ25_9DINO</name>